<reference evidence="1 2" key="1">
    <citation type="submission" date="2017-09" db="EMBL/GenBank/DDBJ databases">
        <title>SPAdes assembly of the Mesoplasma lactucae genome.</title>
        <authorList>
            <person name="Knight T.F."/>
            <person name="Rubinstein R."/>
            <person name="Citino T."/>
        </authorList>
    </citation>
    <scope>NUCLEOTIDE SEQUENCE [LARGE SCALE GENOMIC DNA]</scope>
    <source>
        <strain evidence="1 2">831-C4</strain>
    </source>
</reference>
<organism evidence="1 2">
    <name type="scientific">Mesoplasma lactucae ATCC 49193</name>
    <dbReference type="NCBI Taxonomy" id="81460"/>
    <lineage>
        <taxon>Bacteria</taxon>
        <taxon>Bacillati</taxon>
        <taxon>Mycoplasmatota</taxon>
        <taxon>Mollicutes</taxon>
        <taxon>Entomoplasmatales</taxon>
        <taxon>Entomoplasmataceae</taxon>
        <taxon>Mesoplasma</taxon>
    </lineage>
</organism>
<keyword evidence="2" id="KW-1185">Reference proteome</keyword>
<evidence type="ECO:0000313" key="2">
    <source>
        <dbReference type="Proteomes" id="UP000232227"/>
    </source>
</evidence>
<gene>
    <name evidence="1" type="ORF">CP520_01475</name>
</gene>
<accession>A0A291IRR2</accession>
<evidence type="ECO:0000313" key="1">
    <source>
        <dbReference type="EMBL" id="ATG97428.1"/>
    </source>
</evidence>
<name>A0A291IRR2_9MOLU</name>
<dbReference type="EMBL" id="CP023668">
    <property type="protein sequence ID" value="ATG97428.1"/>
    <property type="molecule type" value="Genomic_DNA"/>
</dbReference>
<dbReference type="KEGG" id="mlac:CP520_01475"/>
<proteinExistence type="predicted"/>
<dbReference type="RefSeq" id="WP_096862716.1">
    <property type="nucleotide sequence ID" value="NZ_CP023668.1"/>
</dbReference>
<sequence>MPKNVEQEITKALDNLNQVATTLSQYEEVWPYRYLIDKDDASQTVIEVVSTNQDLTSAKNNTYAINKNDETDKQWFLETIIAQTNLYNTVLTNLKNANVYGLENKKYVIKDKHEFKKQKLSLQTEIVAIDLFDLLSAFKNTDLQGMVQPKAKENKPAIKAKLQQEIKTISDAIYRINFFELSPSYSIKNNNDDQNKPNDMVFEAMVKLDDVIIFDGSVNYETTNLQTLYDTLVKFSQTTRIILNTLKYYQNVVAISHPNLYTSKLFAKKQSLTTAGSEVNRAIDLTTYIKKVYNLK</sequence>
<dbReference type="AlphaFoldDB" id="A0A291IRR2"/>
<protein>
    <submittedName>
        <fullName evidence="1">Uncharacterized protein</fullName>
    </submittedName>
</protein>
<dbReference type="Proteomes" id="UP000232227">
    <property type="component" value="Chromosome"/>
</dbReference>